<feature type="domain" description="ABC transmembrane type-1" evidence="9">
    <location>
        <begin position="86"/>
        <end position="266"/>
    </location>
</feature>
<feature type="transmembrane region" description="Helical" evidence="7">
    <location>
        <begin position="126"/>
        <end position="146"/>
    </location>
</feature>
<dbReference type="AlphaFoldDB" id="A0A375YES6"/>
<evidence type="ECO:0000256" key="7">
    <source>
        <dbReference type="RuleBase" id="RU363032"/>
    </source>
</evidence>
<gene>
    <name evidence="10" type="ORF">MPP7335_01315</name>
</gene>
<dbReference type="RefSeq" id="WP_083143424.1">
    <property type="nucleotide sequence ID" value="NZ_MVID01000008.1"/>
</dbReference>
<dbReference type="GO" id="GO:0055085">
    <property type="term" value="P:transmembrane transport"/>
    <property type="evidence" value="ECO:0007669"/>
    <property type="project" value="InterPro"/>
</dbReference>
<comment type="similarity">
    <text evidence="7">Belongs to the binding-protein-dependent transport system permease family.</text>
</comment>
<proteinExistence type="inferred from homology"/>
<evidence type="ECO:0000256" key="2">
    <source>
        <dbReference type="ARBA" id="ARBA00022448"/>
    </source>
</evidence>
<feature type="transmembrane region" description="Helical" evidence="7">
    <location>
        <begin position="192"/>
        <end position="222"/>
    </location>
</feature>
<dbReference type="GO" id="GO:0005886">
    <property type="term" value="C:plasma membrane"/>
    <property type="evidence" value="ECO:0007669"/>
    <property type="project" value="UniProtKB-SubCell"/>
</dbReference>
<dbReference type="STRING" id="39692.BST38_11500"/>
<reference evidence="10 11" key="1">
    <citation type="submission" date="2018-05" db="EMBL/GenBank/DDBJ databases">
        <authorList>
            <consortium name="IHU Genomes"/>
        </authorList>
    </citation>
    <scope>NUCLEOTIDE SEQUENCE [LARGE SCALE GENOMIC DNA]</scope>
    <source>
        <strain evidence="10 11">P7335</strain>
    </source>
</reference>
<feature type="transmembrane region" description="Helical" evidence="7">
    <location>
        <begin position="242"/>
        <end position="266"/>
    </location>
</feature>
<organism evidence="10 11">
    <name type="scientific">Mycolicibacterium parafortuitum</name>
    <name type="common">Mycobacterium parafortuitum</name>
    <dbReference type="NCBI Taxonomy" id="39692"/>
    <lineage>
        <taxon>Bacteria</taxon>
        <taxon>Bacillati</taxon>
        <taxon>Actinomycetota</taxon>
        <taxon>Actinomycetes</taxon>
        <taxon>Mycobacteriales</taxon>
        <taxon>Mycobacteriaceae</taxon>
        <taxon>Mycolicibacterium</taxon>
    </lineage>
</organism>
<dbReference type="PROSITE" id="PS50928">
    <property type="entry name" value="ABC_TM1"/>
    <property type="match status" value="1"/>
</dbReference>
<dbReference type="PANTHER" id="PTHR30151">
    <property type="entry name" value="ALKANE SULFONATE ABC TRANSPORTER-RELATED, MEMBRANE SUBUNIT"/>
    <property type="match status" value="1"/>
</dbReference>
<feature type="transmembrane region" description="Helical" evidence="7">
    <location>
        <begin position="93"/>
        <end position="114"/>
    </location>
</feature>
<sequence>MTTTAAKPATRDQVSDYEELASQQPRRRRRRLPRELRGVLGPILILAVWCALSWSGLLTENVFPAPERVASAAVEQLRLGTLGPNVAASLARAMTGLALGVTIGALIATFAGLTRWAEDSIDSIMQVLKAIPNFALLPLLIIWLGIGETPKITLVVLATAMPIYINMYGAIRDVDSRLIDLSHTVGLSRGQMVWHIVLPGSLPGFLTGLRIAVTNAWLALIYVEAINAPQGLGKLMSDARSWYRLDIMVLVICLYAILGLLSYAVVQLLERVLLQWRSTMGNS</sequence>
<dbReference type="Gene3D" id="1.10.3720.10">
    <property type="entry name" value="MetI-like"/>
    <property type="match status" value="1"/>
</dbReference>
<evidence type="ECO:0000256" key="6">
    <source>
        <dbReference type="ARBA" id="ARBA00023136"/>
    </source>
</evidence>
<dbReference type="Proteomes" id="UP000252008">
    <property type="component" value="Unassembled WGS sequence"/>
</dbReference>
<accession>A0A375YES6</accession>
<evidence type="ECO:0000256" key="1">
    <source>
        <dbReference type="ARBA" id="ARBA00004651"/>
    </source>
</evidence>
<dbReference type="EMBL" id="UEGS01000001">
    <property type="protein sequence ID" value="SRX79578.1"/>
    <property type="molecule type" value="Genomic_DNA"/>
</dbReference>
<keyword evidence="4 7" id="KW-0812">Transmembrane</keyword>
<protein>
    <submittedName>
        <fullName evidence="10">Binding-protein-dependent transport systems inner membrane component [Paracoccus denitrificans]</fullName>
    </submittedName>
</protein>
<feature type="region of interest" description="Disordered" evidence="8">
    <location>
        <begin position="1"/>
        <end position="28"/>
    </location>
</feature>
<evidence type="ECO:0000256" key="4">
    <source>
        <dbReference type="ARBA" id="ARBA00022692"/>
    </source>
</evidence>
<keyword evidence="3" id="KW-1003">Cell membrane</keyword>
<dbReference type="Pfam" id="PF00528">
    <property type="entry name" value="BPD_transp_1"/>
    <property type="match status" value="1"/>
</dbReference>
<dbReference type="InterPro" id="IPR035906">
    <property type="entry name" value="MetI-like_sf"/>
</dbReference>
<evidence type="ECO:0000313" key="10">
    <source>
        <dbReference type="EMBL" id="SRX79578.1"/>
    </source>
</evidence>
<comment type="subcellular location">
    <subcellularLocation>
        <location evidence="1 7">Cell membrane</location>
        <topology evidence="1 7">Multi-pass membrane protein</topology>
    </subcellularLocation>
</comment>
<evidence type="ECO:0000313" key="11">
    <source>
        <dbReference type="Proteomes" id="UP000252008"/>
    </source>
</evidence>
<dbReference type="PANTHER" id="PTHR30151:SF38">
    <property type="entry name" value="ALIPHATIC SULFONATES TRANSPORT PERMEASE PROTEIN SSUC-RELATED"/>
    <property type="match status" value="1"/>
</dbReference>
<feature type="transmembrane region" description="Helical" evidence="7">
    <location>
        <begin position="36"/>
        <end position="57"/>
    </location>
</feature>
<evidence type="ECO:0000256" key="3">
    <source>
        <dbReference type="ARBA" id="ARBA00022475"/>
    </source>
</evidence>
<evidence type="ECO:0000256" key="5">
    <source>
        <dbReference type="ARBA" id="ARBA00022989"/>
    </source>
</evidence>
<keyword evidence="11" id="KW-1185">Reference proteome</keyword>
<dbReference type="SUPFAM" id="SSF161098">
    <property type="entry name" value="MetI-like"/>
    <property type="match status" value="1"/>
</dbReference>
<dbReference type="CDD" id="cd06261">
    <property type="entry name" value="TM_PBP2"/>
    <property type="match status" value="1"/>
</dbReference>
<keyword evidence="6 7" id="KW-0472">Membrane</keyword>
<evidence type="ECO:0000259" key="9">
    <source>
        <dbReference type="PROSITE" id="PS50928"/>
    </source>
</evidence>
<evidence type="ECO:0000256" key="8">
    <source>
        <dbReference type="SAM" id="MobiDB-lite"/>
    </source>
</evidence>
<keyword evidence="5 7" id="KW-1133">Transmembrane helix</keyword>
<feature type="transmembrane region" description="Helical" evidence="7">
    <location>
        <begin position="152"/>
        <end position="171"/>
    </location>
</feature>
<keyword evidence="2 7" id="KW-0813">Transport</keyword>
<dbReference type="InterPro" id="IPR000515">
    <property type="entry name" value="MetI-like"/>
</dbReference>
<name>A0A375YES6_MYCPF</name>